<evidence type="ECO:0000256" key="2">
    <source>
        <dbReference type="ARBA" id="ARBA00022723"/>
    </source>
</evidence>
<gene>
    <name evidence="8" type="ORF">IAB77_09785</name>
</gene>
<accession>A0A9D0ZFD3</accession>
<dbReference type="InterPro" id="IPR028261">
    <property type="entry name" value="DPD_II"/>
</dbReference>
<dbReference type="InterPro" id="IPR017896">
    <property type="entry name" value="4Fe4S_Fe-S-bd"/>
</dbReference>
<dbReference type="GO" id="GO:0051539">
    <property type="term" value="F:4 iron, 4 sulfur cluster binding"/>
    <property type="evidence" value="ECO:0007669"/>
    <property type="project" value="UniProtKB-KW"/>
</dbReference>
<keyword evidence="5" id="KW-0411">Iron-sulfur</keyword>
<dbReference type="InterPro" id="IPR004017">
    <property type="entry name" value="Cys_rich_dom"/>
</dbReference>
<dbReference type="GO" id="GO:0046872">
    <property type="term" value="F:metal ion binding"/>
    <property type="evidence" value="ECO:0007669"/>
    <property type="project" value="UniProtKB-KW"/>
</dbReference>
<dbReference type="PROSITE" id="PS51379">
    <property type="entry name" value="4FE4S_FER_2"/>
    <property type="match status" value="1"/>
</dbReference>
<evidence type="ECO:0000256" key="5">
    <source>
        <dbReference type="ARBA" id="ARBA00023014"/>
    </source>
</evidence>
<dbReference type="AlphaFoldDB" id="A0A9D0ZFD3"/>
<dbReference type="GO" id="GO:0005886">
    <property type="term" value="C:plasma membrane"/>
    <property type="evidence" value="ECO:0007669"/>
    <property type="project" value="TreeGrafter"/>
</dbReference>
<evidence type="ECO:0000313" key="8">
    <source>
        <dbReference type="EMBL" id="HIQ79530.1"/>
    </source>
</evidence>
<dbReference type="PANTHER" id="PTHR43255">
    <property type="entry name" value="IRON-SULFUR-BINDING OXIDOREDUCTASE FADF-RELATED-RELATED"/>
    <property type="match status" value="1"/>
</dbReference>
<dbReference type="EMBL" id="DVGA01000113">
    <property type="protein sequence ID" value="HIQ79530.1"/>
    <property type="molecule type" value="Genomic_DNA"/>
</dbReference>
<comment type="caution">
    <text evidence="8">The sequence shown here is derived from an EMBL/GenBank/DDBJ whole genome shotgun (WGS) entry which is preliminary data.</text>
</comment>
<evidence type="ECO:0000256" key="1">
    <source>
        <dbReference type="ARBA" id="ARBA00022485"/>
    </source>
</evidence>
<reference evidence="8" key="1">
    <citation type="submission" date="2020-10" db="EMBL/GenBank/DDBJ databases">
        <authorList>
            <person name="Gilroy R."/>
        </authorList>
    </citation>
    <scope>NUCLEOTIDE SEQUENCE</scope>
    <source>
        <strain evidence="8">ChiBcolR7-354</strain>
    </source>
</reference>
<dbReference type="Pfam" id="PF14691">
    <property type="entry name" value="Fer4_20"/>
    <property type="match status" value="1"/>
</dbReference>
<dbReference type="InterPro" id="IPR009051">
    <property type="entry name" value="Helical_ferredxn"/>
</dbReference>
<evidence type="ECO:0000313" key="9">
    <source>
        <dbReference type="Proteomes" id="UP000824262"/>
    </source>
</evidence>
<dbReference type="NCBIfam" id="NF045663">
    <property type="entry name" value="diclust_near_Sec"/>
    <property type="match status" value="1"/>
</dbReference>
<evidence type="ECO:0000256" key="6">
    <source>
        <dbReference type="SAM" id="MobiDB-lite"/>
    </source>
</evidence>
<protein>
    <submittedName>
        <fullName evidence="8">4Fe-4S dicluster domain-containing protein</fullName>
    </submittedName>
</protein>
<keyword evidence="4" id="KW-0408">Iron</keyword>
<dbReference type="Pfam" id="PF02754">
    <property type="entry name" value="CCG"/>
    <property type="match status" value="2"/>
</dbReference>
<dbReference type="Gene3D" id="1.10.1060.10">
    <property type="entry name" value="Alpha-helical ferredoxin"/>
    <property type="match status" value="2"/>
</dbReference>
<organism evidence="8 9">
    <name type="scientific">Candidatus Scatomorpha intestinavium</name>
    <dbReference type="NCBI Taxonomy" id="2840922"/>
    <lineage>
        <taxon>Bacteria</taxon>
        <taxon>Bacillati</taxon>
        <taxon>Bacillota</taxon>
        <taxon>Clostridia</taxon>
        <taxon>Eubacteriales</taxon>
        <taxon>Candidatus Scatomorpha</taxon>
    </lineage>
</organism>
<dbReference type="GO" id="GO:0016491">
    <property type="term" value="F:oxidoreductase activity"/>
    <property type="evidence" value="ECO:0007669"/>
    <property type="project" value="UniProtKB-KW"/>
</dbReference>
<dbReference type="InterPro" id="IPR017900">
    <property type="entry name" value="4Fe4S_Fe_S_CS"/>
</dbReference>
<keyword evidence="3" id="KW-0560">Oxidoreductase</keyword>
<sequence length="765" mass="83788">MDFTERSTRAYRTKQLYTKEELERREALCVHEQPAFCSAACPLKLDAREFARLCAEGDFTAARAMLERITPFPIILACGCGAPCSSSCRLGELPGGEGLNFPALERAAMRLGAPKTGRGMLKFKKKKTAAVFGSELFTLVTAAELARKSYPTVFYVREKDARELMLNCAPFLSGGDLDAEADRLNGMDLEIRYSAGLTPELFSAERGKYDLLCVSREYLQLVSPGEEPDPVTLLCPSIGALARCGGESGVLAALYDARRAGVSADRLAQGMDPATMRGEEGAVESRLYTDLSSAAPSRREPESAEGYGPEEAKAEAARCIQCECVECLKGCAYLRHFNKFPRILTREIYNNAGIIMGDHMMNRALNSCALCGQCTVTCPNGYDMTEICLSARENMVATGKMSLAVHEFALYDQIFSNGEAFLCRPQPGYEKCRYVFFPGCQTAAIAPEVVMRAYSDLCSRLDGGVALLLGCCGAISRWAGRTELTTETDELLRSSLEGLGNPEIIAGCPTCSVTLRNISLSPVRGIWDVLLKTGLPETASYAGTCASLHDSCGARGDEHTQQAVRELARRLGFELADGEWSGDRSPCCGYGGLVSYANPPVASELARSCLNGPPEQPQLVYCMACRDRLAREGARSVHLLELVYGVSASETPGISEKRRNRLYLKQSLLRGIWGEDVKNEPLGFRLDITDEARALMEQRMVLDTDVQRVMKAYLESGEAVLENDSGLLVTRARIGNVTFWVKFTEDADGYTVHRVYSHRMTIETR</sequence>
<keyword evidence="2" id="KW-0479">Metal-binding</keyword>
<reference evidence="8" key="2">
    <citation type="journal article" date="2021" name="PeerJ">
        <title>Extensive microbial diversity within the chicken gut microbiome revealed by metagenomics and culture.</title>
        <authorList>
            <person name="Gilroy R."/>
            <person name="Ravi A."/>
            <person name="Getino M."/>
            <person name="Pursley I."/>
            <person name="Horton D.L."/>
            <person name="Alikhan N.F."/>
            <person name="Baker D."/>
            <person name="Gharbi K."/>
            <person name="Hall N."/>
            <person name="Watson M."/>
            <person name="Adriaenssens E.M."/>
            <person name="Foster-Nyarko E."/>
            <person name="Jarju S."/>
            <person name="Secka A."/>
            <person name="Antonio M."/>
            <person name="Oren A."/>
            <person name="Chaudhuri R.R."/>
            <person name="La Ragione R."/>
            <person name="Hildebrand F."/>
            <person name="Pallen M.J."/>
        </authorList>
    </citation>
    <scope>NUCLEOTIDE SEQUENCE</scope>
    <source>
        <strain evidence="8">ChiBcolR7-354</strain>
    </source>
</reference>
<name>A0A9D0ZFD3_9FIRM</name>
<evidence type="ECO:0000256" key="3">
    <source>
        <dbReference type="ARBA" id="ARBA00023002"/>
    </source>
</evidence>
<evidence type="ECO:0000256" key="4">
    <source>
        <dbReference type="ARBA" id="ARBA00023004"/>
    </source>
</evidence>
<dbReference type="PANTHER" id="PTHR43255:SF1">
    <property type="entry name" value="IRON-SULFUR-BINDING OXIDOREDUCTASE FADF-RELATED"/>
    <property type="match status" value="1"/>
</dbReference>
<feature type="region of interest" description="Disordered" evidence="6">
    <location>
        <begin position="290"/>
        <end position="309"/>
    </location>
</feature>
<dbReference type="SUPFAM" id="SSF46548">
    <property type="entry name" value="alpha-helical ferredoxin"/>
    <property type="match status" value="2"/>
</dbReference>
<dbReference type="Pfam" id="PF13534">
    <property type="entry name" value="Fer4_17"/>
    <property type="match status" value="1"/>
</dbReference>
<dbReference type="InterPro" id="IPR051460">
    <property type="entry name" value="HdrC_iron-sulfur_subunit"/>
</dbReference>
<evidence type="ECO:0000259" key="7">
    <source>
        <dbReference type="PROSITE" id="PS51379"/>
    </source>
</evidence>
<dbReference type="Proteomes" id="UP000824262">
    <property type="component" value="Unassembled WGS sequence"/>
</dbReference>
<keyword evidence="1" id="KW-0004">4Fe-4S</keyword>
<dbReference type="PROSITE" id="PS00198">
    <property type="entry name" value="4FE4S_FER_1"/>
    <property type="match status" value="1"/>
</dbReference>
<proteinExistence type="predicted"/>
<feature type="domain" description="4Fe-4S ferredoxin-type" evidence="7">
    <location>
        <begin position="357"/>
        <end position="387"/>
    </location>
</feature>